<proteinExistence type="predicted"/>
<dbReference type="AlphaFoldDB" id="A0A370ICB2"/>
<evidence type="ECO:0000313" key="2">
    <source>
        <dbReference type="EMBL" id="RDI68365.1"/>
    </source>
</evidence>
<organism evidence="2 3">
    <name type="scientific">Nocardia pseudobrasiliensis</name>
    <dbReference type="NCBI Taxonomy" id="45979"/>
    <lineage>
        <taxon>Bacteria</taxon>
        <taxon>Bacillati</taxon>
        <taxon>Actinomycetota</taxon>
        <taxon>Actinomycetes</taxon>
        <taxon>Mycobacteriales</taxon>
        <taxon>Nocardiaceae</taxon>
        <taxon>Nocardia</taxon>
    </lineage>
</organism>
<keyword evidence="3" id="KW-1185">Reference proteome</keyword>
<dbReference type="EMBL" id="QQBC01000002">
    <property type="protein sequence ID" value="RDI68365.1"/>
    <property type="molecule type" value="Genomic_DNA"/>
</dbReference>
<evidence type="ECO:0000313" key="3">
    <source>
        <dbReference type="Proteomes" id="UP000254869"/>
    </source>
</evidence>
<evidence type="ECO:0000256" key="1">
    <source>
        <dbReference type="SAM" id="MobiDB-lite"/>
    </source>
</evidence>
<dbReference type="STRING" id="1210086.GCA_001613105_01342"/>
<reference evidence="2 3" key="1">
    <citation type="submission" date="2018-07" db="EMBL/GenBank/DDBJ databases">
        <title>Genomic Encyclopedia of Type Strains, Phase IV (KMG-IV): sequencing the most valuable type-strain genomes for metagenomic binning, comparative biology and taxonomic classification.</title>
        <authorList>
            <person name="Goeker M."/>
        </authorList>
    </citation>
    <scope>NUCLEOTIDE SEQUENCE [LARGE SCALE GENOMIC DNA]</scope>
    <source>
        <strain evidence="2 3">DSM 44290</strain>
    </source>
</reference>
<feature type="region of interest" description="Disordered" evidence="1">
    <location>
        <begin position="99"/>
        <end position="136"/>
    </location>
</feature>
<sequence>MSNISLQRIMMNRRQSTTIEHPKIRRHSDSPIRSGSARENHPSPATPIPSDRMRRWSLPGRPIDGNNNSTIGDPILDGTTVKSISATPHTGEALSTVYSGRYRNNSPGGTYLASGREKRGRKASPPSSIGNARPGPREMNVLHNQWPGGQSVCASAATPTVRDMYTKFVSPVSQRGAVLEPELVVRLAILPSPSHNRPTVGRPEEGSRWHCWTSTVTARS</sequence>
<gene>
    <name evidence="2" type="ORF">DFR76_102766</name>
</gene>
<accession>A0A370ICB2</accession>
<dbReference type="Proteomes" id="UP000254869">
    <property type="component" value="Unassembled WGS sequence"/>
</dbReference>
<protein>
    <submittedName>
        <fullName evidence="2">Uncharacterized protein</fullName>
    </submittedName>
</protein>
<comment type="caution">
    <text evidence="2">The sequence shown here is derived from an EMBL/GenBank/DDBJ whole genome shotgun (WGS) entry which is preliminary data.</text>
</comment>
<name>A0A370ICB2_9NOCA</name>
<feature type="compositionally biased region" description="Polar residues" evidence="1">
    <location>
        <begin position="99"/>
        <end position="108"/>
    </location>
</feature>
<feature type="region of interest" description="Disordered" evidence="1">
    <location>
        <begin position="13"/>
        <end position="55"/>
    </location>
</feature>